<evidence type="ECO:0000313" key="1">
    <source>
        <dbReference type="EMBL" id="ETA75027.1"/>
    </source>
</evidence>
<keyword evidence="2" id="KW-1185">Reference proteome</keyword>
<gene>
    <name evidence="1" type="ORF">LEQ_1442c</name>
</gene>
<accession>V7HYR6</accession>
<evidence type="ECO:0000313" key="2">
    <source>
        <dbReference type="Proteomes" id="UP000018559"/>
    </source>
</evidence>
<dbReference type="RefSeq" id="WP_023858763.1">
    <property type="nucleotide sequence ID" value="NZ_AWWH01000014.1"/>
</dbReference>
<sequence length="59" mass="7027">MEDKLIAVIVEENAEEAIPNKYILLNKLKWQITIIERENLQWQIMEVCGSMILLFMMVF</sequence>
<comment type="caution">
    <text evidence="1">The sequence shown here is derived from an EMBL/GenBank/DDBJ whole genome shotgun (WGS) entry which is preliminary data.</text>
</comment>
<protein>
    <submittedName>
        <fullName evidence="1">Uncharacterized protein</fullName>
    </submittedName>
</protein>
<reference evidence="1 2" key="1">
    <citation type="journal article" date="2014" name="Genome Announc.">
        <title>The Genome of the Predominant Equine Lactobacillus Species, Lactobacillus equi, Is Reflective of Its Lifestyle Adaptations to an Herbivorous Host.</title>
        <authorList>
            <person name="O'Donnell M.M."/>
            <person name="Harris H.M."/>
            <person name="O'Toole P.W."/>
            <person name="Ross R.P."/>
        </authorList>
    </citation>
    <scope>NUCLEOTIDE SEQUENCE [LARGE SCALE GENOMIC DNA]</scope>
    <source>
        <strain evidence="1 2">DPC 6820</strain>
    </source>
</reference>
<dbReference type="Proteomes" id="UP000018559">
    <property type="component" value="Unassembled WGS sequence"/>
</dbReference>
<dbReference type="AlphaFoldDB" id="V7HYR6"/>
<dbReference type="PATRIC" id="fig|1392007.3.peg.149"/>
<organism evidence="1 2">
    <name type="scientific">Ligilactobacillus equi DPC 6820</name>
    <dbReference type="NCBI Taxonomy" id="1392007"/>
    <lineage>
        <taxon>Bacteria</taxon>
        <taxon>Bacillati</taxon>
        <taxon>Bacillota</taxon>
        <taxon>Bacilli</taxon>
        <taxon>Lactobacillales</taxon>
        <taxon>Lactobacillaceae</taxon>
        <taxon>Ligilactobacillus</taxon>
    </lineage>
</organism>
<proteinExistence type="predicted"/>
<dbReference type="EMBL" id="AWWH01000014">
    <property type="protein sequence ID" value="ETA75027.1"/>
    <property type="molecule type" value="Genomic_DNA"/>
</dbReference>
<name>V7HYR6_9LACO</name>